<dbReference type="InterPro" id="IPR001841">
    <property type="entry name" value="Znf_RING"/>
</dbReference>
<dbReference type="Proteomes" id="UP001190700">
    <property type="component" value="Unassembled WGS sequence"/>
</dbReference>
<sequence length="510" mass="55763">MLPVAQQTSEQFARRIDTGLMCVMQLNPGTVFYISERKRKCGEFVFVESSTFGWYDMYLREQGLVTRKLLDNLSDEETSQLVSVMRQKRSTEKRLRALMTNSYEIRIPSDGAGENAVLCTVTFLHGSGVVYGGRNIGFADKPFARSAHGINLEEFCMNVTYFSCVFGIADSISWLCEIVDNSGLEGGFAWMRHVGNVTAHFHRGYNFLHHVGLAFWEPKLIPVVLGLFPRALPEALRGDQGQVVRLYKKWLVATTADGQTPLSAAVLGANEAAVAEFLKFAPSLHPVVERGVVADRYWNPKFSKGTTVNSMRPREKAAETVQRIRLLLKEATRTAIDKSEQAAKELLSQETASSRTRQKSAKKKAAKGKPGAPPVELERNAPPDGRKSLAVSLPRAVSREPSLGSSSTATFARDVAGSPAGPCIEPPPESPDNAEGSSLRALAHAPPADDGLVTPSGRRLCIICCDQPFSVALVPCGHVCLCRGCSTRGRLDRCPMCRAKIDSLLNLYCG</sequence>
<evidence type="ECO:0000259" key="3">
    <source>
        <dbReference type="PROSITE" id="PS50089"/>
    </source>
</evidence>
<accession>A0AAE0CGZ3</accession>
<comment type="caution">
    <text evidence="4">The sequence shown here is derived from an EMBL/GenBank/DDBJ whole genome shotgun (WGS) entry which is preliminary data.</text>
</comment>
<feature type="compositionally biased region" description="Basic and acidic residues" evidence="2">
    <location>
        <begin position="376"/>
        <end position="387"/>
    </location>
</feature>
<reference evidence="4 5" key="1">
    <citation type="journal article" date="2015" name="Genome Biol. Evol.">
        <title>Comparative Genomics of a Bacterivorous Green Alga Reveals Evolutionary Causalities and Consequences of Phago-Mixotrophic Mode of Nutrition.</title>
        <authorList>
            <person name="Burns J.A."/>
            <person name="Paasch A."/>
            <person name="Narechania A."/>
            <person name="Kim E."/>
        </authorList>
    </citation>
    <scope>NUCLEOTIDE SEQUENCE [LARGE SCALE GENOMIC DNA]</scope>
    <source>
        <strain evidence="4 5">PLY_AMNH</strain>
    </source>
</reference>
<dbReference type="EMBL" id="LGRX02024671">
    <property type="protein sequence ID" value="KAK3253725.1"/>
    <property type="molecule type" value="Genomic_DNA"/>
</dbReference>
<dbReference type="Pfam" id="PF13920">
    <property type="entry name" value="zf-C3HC4_3"/>
    <property type="match status" value="1"/>
</dbReference>
<gene>
    <name evidence="4" type="ORF">CYMTET_37060</name>
</gene>
<dbReference type="Gene3D" id="3.30.40.10">
    <property type="entry name" value="Zinc/RING finger domain, C3HC4 (zinc finger)"/>
    <property type="match status" value="1"/>
</dbReference>
<evidence type="ECO:0000313" key="5">
    <source>
        <dbReference type="Proteomes" id="UP001190700"/>
    </source>
</evidence>
<proteinExistence type="predicted"/>
<feature type="region of interest" description="Disordered" evidence="2">
    <location>
        <begin position="416"/>
        <end position="439"/>
    </location>
</feature>
<evidence type="ECO:0000256" key="1">
    <source>
        <dbReference type="PROSITE-ProRule" id="PRU00175"/>
    </source>
</evidence>
<feature type="compositionally biased region" description="Basic residues" evidence="2">
    <location>
        <begin position="356"/>
        <end position="367"/>
    </location>
</feature>
<organism evidence="4 5">
    <name type="scientific">Cymbomonas tetramitiformis</name>
    <dbReference type="NCBI Taxonomy" id="36881"/>
    <lineage>
        <taxon>Eukaryota</taxon>
        <taxon>Viridiplantae</taxon>
        <taxon>Chlorophyta</taxon>
        <taxon>Pyramimonadophyceae</taxon>
        <taxon>Pyramimonadales</taxon>
        <taxon>Pyramimonadaceae</taxon>
        <taxon>Cymbomonas</taxon>
    </lineage>
</organism>
<keyword evidence="1" id="KW-0863">Zinc-finger</keyword>
<keyword evidence="1" id="KW-0479">Metal-binding</keyword>
<dbReference type="InterPro" id="IPR013083">
    <property type="entry name" value="Znf_RING/FYVE/PHD"/>
</dbReference>
<keyword evidence="5" id="KW-1185">Reference proteome</keyword>
<evidence type="ECO:0000313" key="4">
    <source>
        <dbReference type="EMBL" id="KAK3253725.1"/>
    </source>
</evidence>
<keyword evidence="1" id="KW-0862">Zinc</keyword>
<dbReference type="GO" id="GO:0008270">
    <property type="term" value="F:zinc ion binding"/>
    <property type="evidence" value="ECO:0007669"/>
    <property type="project" value="UniProtKB-KW"/>
</dbReference>
<dbReference type="PROSITE" id="PS50089">
    <property type="entry name" value="ZF_RING_2"/>
    <property type="match status" value="1"/>
</dbReference>
<feature type="domain" description="RING-type" evidence="3">
    <location>
        <begin position="461"/>
        <end position="498"/>
    </location>
</feature>
<dbReference type="SUPFAM" id="SSF57850">
    <property type="entry name" value="RING/U-box"/>
    <property type="match status" value="1"/>
</dbReference>
<name>A0AAE0CGZ3_9CHLO</name>
<protein>
    <recommendedName>
        <fullName evidence="3">RING-type domain-containing protein</fullName>
    </recommendedName>
</protein>
<evidence type="ECO:0000256" key="2">
    <source>
        <dbReference type="SAM" id="MobiDB-lite"/>
    </source>
</evidence>
<dbReference type="AlphaFoldDB" id="A0AAE0CGZ3"/>
<feature type="region of interest" description="Disordered" evidence="2">
    <location>
        <begin position="345"/>
        <end position="388"/>
    </location>
</feature>